<name>A0A448WRT7_9PLAT</name>
<gene>
    <name evidence="2" type="ORF">PXEA_LOCUS12079</name>
</gene>
<evidence type="ECO:0000313" key="2">
    <source>
        <dbReference type="EMBL" id="VEL18639.1"/>
    </source>
</evidence>
<evidence type="ECO:0000256" key="1">
    <source>
        <dbReference type="SAM" id="MobiDB-lite"/>
    </source>
</evidence>
<accession>A0A448WRT7</accession>
<feature type="compositionally biased region" description="Basic residues" evidence="1">
    <location>
        <begin position="1"/>
        <end position="15"/>
    </location>
</feature>
<dbReference type="EMBL" id="CAAALY010037891">
    <property type="protein sequence ID" value="VEL18639.1"/>
    <property type="molecule type" value="Genomic_DNA"/>
</dbReference>
<sequence>MRRRRRRKRGQKRSRTATCSRRQGRLVSDATRGHNTTHTRPDACGTDLRRVD</sequence>
<comment type="caution">
    <text evidence="2">The sequence shown here is derived from an EMBL/GenBank/DDBJ whole genome shotgun (WGS) entry which is preliminary data.</text>
</comment>
<evidence type="ECO:0000313" key="3">
    <source>
        <dbReference type="Proteomes" id="UP000784294"/>
    </source>
</evidence>
<protein>
    <submittedName>
        <fullName evidence="2">Uncharacterized protein</fullName>
    </submittedName>
</protein>
<dbReference type="Proteomes" id="UP000784294">
    <property type="component" value="Unassembled WGS sequence"/>
</dbReference>
<organism evidence="2 3">
    <name type="scientific">Protopolystoma xenopodis</name>
    <dbReference type="NCBI Taxonomy" id="117903"/>
    <lineage>
        <taxon>Eukaryota</taxon>
        <taxon>Metazoa</taxon>
        <taxon>Spiralia</taxon>
        <taxon>Lophotrochozoa</taxon>
        <taxon>Platyhelminthes</taxon>
        <taxon>Monogenea</taxon>
        <taxon>Polyopisthocotylea</taxon>
        <taxon>Polystomatidea</taxon>
        <taxon>Polystomatidae</taxon>
        <taxon>Protopolystoma</taxon>
    </lineage>
</organism>
<feature type="region of interest" description="Disordered" evidence="1">
    <location>
        <begin position="1"/>
        <end position="52"/>
    </location>
</feature>
<reference evidence="2" key="1">
    <citation type="submission" date="2018-11" db="EMBL/GenBank/DDBJ databases">
        <authorList>
            <consortium name="Pathogen Informatics"/>
        </authorList>
    </citation>
    <scope>NUCLEOTIDE SEQUENCE</scope>
</reference>
<keyword evidence="3" id="KW-1185">Reference proteome</keyword>
<dbReference type="AlphaFoldDB" id="A0A448WRT7"/>
<proteinExistence type="predicted"/>